<reference evidence="2 3" key="1">
    <citation type="journal article" date="2011" name="J. Gen. Appl. Microbiol.">
        <title>Draft genome sequencing of the enigmatic yeast Saitoella complicata.</title>
        <authorList>
            <person name="Nishida H."/>
            <person name="Hamamoto M."/>
            <person name="Sugiyama J."/>
        </authorList>
    </citation>
    <scope>NUCLEOTIDE SEQUENCE [LARGE SCALE GENOMIC DNA]</scope>
    <source>
        <strain evidence="2 3">NRRL Y-17804</strain>
    </source>
</reference>
<evidence type="ECO:0000313" key="3">
    <source>
        <dbReference type="Proteomes" id="UP000033140"/>
    </source>
</evidence>
<evidence type="ECO:0000313" key="2">
    <source>
        <dbReference type="EMBL" id="GAO52152.1"/>
    </source>
</evidence>
<protein>
    <submittedName>
        <fullName evidence="2">Uncharacterized protein</fullName>
    </submittedName>
</protein>
<proteinExistence type="predicted"/>
<dbReference type="Proteomes" id="UP000033140">
    <property type="component" value="Unassembled WGS sequence"/>
</dbReference>
<feature type="region of interest" description="Disordered" evidence="1">
    <location>
        <begin position="55"/>
        <end position="80"/>
    </location>
</feature>
<comment type="caution">
    <text evidence="2">The sequence shown here is derived from an EMBL/GenBank/DDBJ whole genome shotgun (WGS) entry which is preliminary data.</text>
</comment>
<reference evidence="2 3" key="2">
    <citation type="journal article" date="2014" name="J. Gen. Appl. Microbiol.">
        <title>The early diverging ascomycetous budding yeast Saitoella complicata has three histone deacetylases belonging to the Clr6, Hos2, and Rpd3 lineages.</title>
        <authorList>
            <person name="Nishida H."/>
            <person name="Matsumoto T."/>
            <person name="Kondo S."/>
            <person name="Hamamoto M."/>
            <person name="Yoshikawa H."/>
        </authorList>
    </citation>
    <scope>NUCLEOTIDE SEQUENCE [LARGE SCALE GENOMIC DNA]</scope>
    <source>
        <strain evidence="2 3">NRRL Y-17804</strain>
    </source>
</reference>
<dbReference type="AlphaFoldDB" id="A0A0E9NQJ7"/>
<reference evidence="2 3" key="3">
    <citation type="journal article" date="2015" name="Genome Announc.">
        <title>Draft Genome Sequence of the Archiascomycetous Yeast Saitoella complicata.</title>
        <authorList>
            <person name="Yamauchi K."/>
            <person name="Kondo S."/>
            <person name="Hamamoto M."/>
            <person name="Takahashi Y."/>
            <person name="Ogura Y."/>
            <person name="Hayashi T."/>
            <person name="Nishida H."/>
        </authorList>
    </citation>
    <scope>NUCLEOTIDE SEQUENCE [LARGE SCALE GENOMIC DNA]</scope>
    <source>
        <strain evidence="2 3">NRRL Y-17804</strain>
    </source>
</reference>
<keyword evidence="3" id="KW-1185">Reference proteome</keyword>
<dbReference type="EMBL" id="BACD03000061">
    <property type="protein sequence ID" value="GAO52152.1"/>
    <property type="molecule type" value="Genomic_DNA"/>
</dbReference>
<evidence type="ECO:0000256" key="1">
    <source>
        <dbReference type="SAM" id="MobiDB-lite"/>
    </source>
</evidence>
<name>A0A0E9NQJ7_SAICN</name>
<sequence>MFAFGLCRFDLCSGWRSVSTFTCFIYAWVRYVGSEMVLDGTLQWRGDEDLWRMNKKRDTKTHTSRNSNKKPHNANDMMLNPVQTKTTYSCPSFTFHASEKTENLLRRS</sequence>
<accession>A0A0E9NQJ7</accession>
<gene>
    <name evidence="2" type="ORF">G7K_6238-t1</name>
</gene>
<organism evidence="2 3">
    <name type="scientific">Saitoella complicata (strain BCRC 22490 / CBS 7301 / JCM 7358 / NBRC 10748 / NRRL Y-17804)</name>
    <dbReference type="NCBI Taxonomy" id="698492"/>
    <lineage>
        <taxon>Eukaryota</taxon>
        <taxon>Fungi</taxon>
        <taxon>Dikarya</taxon>
        <taxon>Ascomycota</taxon>
        <taxon>Taphrinomycotina</taxon>
        <taxon>Taphrinomycotina incertae sedis</taxon>
        <taxon>Saitoella</taxon>
    </lineage>
</organism>
<feature type="compositionally biased region" description="Basic residues" evidence="1">
    <location>
        <begin position="55"/>
        <end position="72"/>
    </location>
</feature>